<gene>
    <name evidence="1" type="ORF">UFOVP755_18</name>
</gene>
<evidence type="ECO:0000313" key="1">
    <source>
        <dbReference type="EMBL" id="CAB5225914.1"/>
    </source>
</evidence>
<dbReference type="EMBL" id="LR798356">
    <property type="protein sequence ID" value="CAB5225914.1"/>
    <property type="molecule type" value="Genomic_DNA"/>
</dbReference>
<organism evidence="1">
    <name type="scientific">uncultured Caudovirales phage</name>
    <dbReference type="NCBI Taxonomy" id="2100421"/>
    <lineage>
        <taxon>Viruses</taxon>
        <taxon>Duplodnaviria</taxon>
        <taxon>Heunggongvirae</taxon>
        <taxon>Uroviricota</taxon>
        <taxon>Caudoviricetes</taxon>
        <taxon>Peduoviridae</taxon>
        <taxon>Maltschvirus</taxon>
        <taxon>Maltschvirus maltsch</taxon>
    </lineage>
</organism>
<proteinExistence type="predicted"/>
<sequence length="303" mass="34205">MQALIKFLATYHSVIGEIVPQHSLMLCVCLADKIIGINTTVDNLTTRCCVNKYAVDLLASRTGYIVVQGNHIYLQDTFFKDFNIVQQELAMEVVYIDKYVAPEQPIVRTEQSPPAIMLTTDSGEQRYIELVPAGSTEKPIQLINNTDALGTLTKTLMATADKKASTRKAAPKQKAIQEGSTNAVIIALELFDELYRTKFADLPPPKHSMKDRTSLKELADHFGGKVLSDTIQWFFTNYEELKKKYNWSYPSIGLFYGFRNSIFPQAIKNEKIDNNVKWGSHHKDNNDRDDGDEVGFGIKLDDE</sequence>
<accession>A0A6J7X4L7</accession>
<reference evidence="1" key="1">
    <citation type="submission" date="2020-05" db="EMBL/GenBank/DDBJ databases">
        <authorList>
            <person name="Chiriac C."/>
            <person name="Salcher M."/>
            <person name="Ghai R."/>
            <person name="Kavagutti S V."/>
        </authorList>
    </citation>
    <scope>NUCLEOTIDE SEQUENCE</scope>
</reference>
<name>A0A6J7X4L7_9CAUD</name>
<protein>
    <submittedName>
        <fullName evidence="1">Uncharacterized protein</fullName>
    </submittedName>
</protein>